<name>A0A5J5BL01_9ASTE</name>
<gene>
    <name evidence="2" type="ORF">F0562_022983</name>
</gene>
<accession>A0A5J5BL01</accession>
<evidence type="ECO:0000313" key="2">
    <source>
        <dbReference type="EMBL" id="KAA8541831.1"/>
    </source>
</evidence>
<keyword evidence="1" id="KW-0812">Transmembrane</keyword>
<evidence type="ECO:0000313" key="3">
    <source>
        <dbReference type="Proteomes" id="UP000325577"/>
    </source>
</evidence>
<dbReference type="AlphaFoldDB" id="A0A5J5BL01"/>
<keyword evidence="3" id="KW-1185">Reference proteome</keyword>
<feature type="transmembrane region" description="Helical" evidence="1">
    <location>
        <begin position="27"/>
        <end position="45"/>
    </location>
</feature>
<keyword evidence="1" id="KW-1133">Transmembrane helix</keyword>
<protein>
    <submittedName>
        <fullName evidence="2">Uncharacterized protein</fullName>
    </submittedName>
</protein>
<proteinExistence type="predicted"/>
<dbReference type="Proteomes" id="UP000325577">
    <property type="component" value="Linkage Group LG12"/>
</dbReference>
<keyword evidence="1" id="KW-0472">Membrane</keyword>
<dbReference type="EMBL" id="CM018035">
    <property type="protein sequence ID" value="KAA8541831.1"/>
    <property type="molecule type" value="Genomic_DNA"/>
</dbReference>
<evidence type="ECO:0000256" key="1">
    <source>
        <dbReference type="SAM" id="Phobius"/>
    </source>
</evidence>
<sequence length="98" mass="10930">MVFLTAALGHQSESDLQERFKAMERKFVKAGVLVVMVVLLVMFAGHSEATSECYNYCIEGCAFTRVPPQACVQSCLKQCPHTSSDEEYYAATDTERKP</sequence>
<reference evidence="2 3" key="1">
    <citation type="submission" date="2019-09" db="EMBL/GenBank/DDBJ databases">
        <title>A chromosome-level genome assembly of the Chinese tupelo Nyssa sinensis.</title>
        <authorList>
            <person name="Yang X."/>
            <person name="Kang M."/>
            <person name="Yang Y."/>
            <person name="Xiong H."/>
            <person name="Wang M."/>
            <person name="Zhang Z."/>
            <person name="Wang Z."/>
            <person name="Wu H."/>
            <person name="Ma T."/>
            <person name="Liu J."/>
            <person name="Xi Z."/>
        </authorList>
    </citation>
    <scope>NUCLEOTIDE SEQUENCE [LARGE SCALE GENOMIC DNA]</scope>
    <source>
        <strain evidence="2">J267</strain>
        <tissue evidence="2">Leaf</tissue>
    </source>
</reference>
<organism evidence="2 3">
    <name type="scientific">Nyssa sinensis</name>
    <dbReference type="NCBI Taxonomy" id="561372"/>
    <lineage>
        <taxon>Eukaryota</taxon>
        <taxon>Viridiplantae</taxon>
        <taxon>Streptophyta</taxon>
        <taxon>Embryophyta</taxon>
        <taxon>Tracheophyta</taxon>
        <taxon>Spermatophyta</taxon>
        <taxon>Magnoliopsida</taxon>
        <taxon>eudicotyledons</taxon>
        <taxon>Gunneridae</taxon>
        <taxon>Pentapetalae</taxon>
        <taxon>asterids</taxon>
        <taxon>Cornales</taxon>
        <taxon>Nyssaceae</taxon>
        <taxon>Nyssa</taxon>
    </lineage>
</organism>